<dbReference type="PANTHER" id="PTHR11620">
    <property type="entry name" value="60S RIBOSOMAL PROTEIN L23A"/>
    <property type="match status" value="1"/>
</dbReference>
<dbReference type="Proteomes" id="UP000069771">
    <property type="component" value="Chromosome"/>
</dbReference>
<dbReference type="OrthoDB" id="9793353at2"/>
<dbReference type="InterPro" id="IPR013025">
    <property type="entry name" value="Ribosomal_uL23-like"/>
</dbReference>
<keyword evidence="2 6" id="KW-0699">rRNA-binding</keyword>
<evidence type="ECO:0000313" key="9">
    <source>
        <dbReference type="EMBL" id="OLU45078.1"/>
    </source>
</evidence>
<evidence type="ECO:0000256" key="7">
    <source>
        <dbReference type="RuleBase" id="RU003934"/>
    </source>
</evidence>
<reference evidence="9 11" key="2">
    <citation type="submission" date="2016-11" db="EMBL/GenBank/DDBJ databases">
        <title>Description of two novel members of the family Erysipelotrichaceae: Ileibacterium lipovorans gen. nov., sp. nov. and Dubosiella newyorkensis, gen. nov., sp. nov.</title>
        <authorList>
            <person name="Cox L.M."/>
            <person name="Sohn J."/>
            <person name="Tyrrell K.L."/>
            <person name="Citron D.M."/>
            <person name="Lawson P.A."/>
            <person name="Patel N.B."/>
            <person name="Iizumi T."/>
            <person name="Perez-Perez G.I."/>
            <person name="Goldstein E.J."/>
            <person name="Blaser M.J."/>
        </authorList>
    </citation>
    <scope>NUCLEOTIDE SEQUENCE [LARGE SCALE GENOMIC DNA]</scope>
    <source>
        <strain evidence="9 11">NYU-BL-K8</strain>
    </source>
</reference>
<accession>A0A140DSF6</accession>
<dbReference type="FunFam" id="3.30.70.330:FF:000001">
    <property type="entry name" value="50S ribosomal protein L23"/>
    <property type="match status" value="1"/>
</dbReference>
<keyword evidence="3 6" id="KW-0694">RNA-binding</keyword>
<dbReference type="SUPFAM" id="SSF54189">
    <property type="entry name" value="Ribosomal proteins S24e, L23 and L15e"/>
    <property type="match status" value="1"/>
</dbReference>
<comment type="subunit">
    <text evidence="6">Part of the 50S ribosomal subunit. Contacts protein L29, and trigger factor when it is bound to the ribosome.</text>
</comment>
<evidence type="ECO:0000313" key="11">
    <source>
        <dbReference type="Proteomes" id="UP000186758"/>
    </source>
</evidence>
<dbReference type="PROSITE" id="PS00050">
    <property type="entry name" value="RIBOSOMAL_L23"/>
    <property type="match status" value="1"/>
</dbReference>
<dbReference type="KEGG" id="fro:AALO17_04490"/>
<dbReference type="GO" id="GO:0003735">
    <property type="term" value="F:structural constituent of ribosome"/>
    <property type="evidence" value="ECO:0007669"/>
    <property type="project" value="InterPro"/>
</dbReference>
<protein>
    <recommendedName>
        <fullName evidence="6">Large ribosomal subunit protein uL23</fullName>
    </recommendedName>
</protein>
<evidence type="ECO:0000256" key="1">
    <source>
        <dbReference type="ARBA" id="ARBA00006700"/>
    </source>
</evidence>
<dbReference type="PATRIC" id="fig|1702221.3.peg.432"/>
<dbReference type="GO" id="GO:0006412">
    <property type="term" value="P:translation"/>
    <property type="evidence" value="ECO:0007669"/>
    <property type="project" value="UniProtKB-UniRule"/>
</dbReference>
<dbReference type="GO" id="GO:0005840">
    <property type="term" value="C:ribosome"/>
    <property type="evidence" value="ECO:0007669"/>
    <property type="project" value="UniProtKB-KW"/>
</dbReference>
<evidence type="ECO:0000256" key="2">
    <source>
        <dbReference type="ARBA" id="ARBA00022730"/>
    </source>
</evidence>
<dbReference type="HAMAP" id="MF_01369_B">
    <property type="entry name" value="Ribosomal_uL23_B"/>
    <property type="match status" value="1"/>
</dbReference>
<evidence type="ECO:0000313" key="10">
    <source>
        <dbReference type="Proteomes" id="UP000069771"/>
    </source>
</evidence>
<dbReference type="RefSeq" id="WP_067554893.1">
    <property type="nucleotide sequence ID" value="NZ_CAJTBG010000005.1"/>
</dbReference>
<organism evidence="8 10">
    <name type="scientific">Faecalibaculum rodentium</name>
    <dbReference type="NCBI Taxonomy" id="1702221"/>
    <lineage>
        <taxon>Bacteria</taxon>
        <taxon>Bacillati</taxon>
        <taxon>Bacillota</taxon>
        <taxon>Erysipelotrichia</taxon>
        <taxon>Erysipelotrichales</taxon>
        <taxon>Erysipelotrichaceae</taxon>
        <taxon>Faecalibaculum</taxon>
    </lineage>
</organism>
<keyword evidence="4 6" id="KW-0689">Ribosomal protein</keyword>
<keyword evidence="5 6" id="KW-0687">Ribonucleoprotein</keyword>
<dbReference type="EMBL" id="MPJZ01000053">
    <property type="protein sequence ID" value="OLU45078.1"/>
    <property type="molecule type" value="Genomic_DNA"/>
</dbReference>
<proteinExistence type="inferred from homology"/>
<evidence type="ECO:0000313" key="8">
    <source>
        <dbReference type="EMBL" id="AMK53583.1"/>
    </source>
</evidence>
<dbReference type="GO" id="GO:1990904">
    <property type="term" value="C:ribonucleoprotein complex"/>
    <property type="evidence" value="ECO:0007669"/>
    <property type="project" value="UniProtKB-KW"/>
</dbReference>
<dbReference type="GeneID" id="78477300"/>
<dbReference type="NCBIfam" id="NF004363">
    <property type="entry name" value="PRK05738.2-4"/>
    <property type="match status" value="1"/>
</dbReference>
<dbReference type="Gene3D" id="3.30.70.330">
    <property type="match status" value="1"/>
</dbReference>
<gene>
    <name evidence="6" type="primary">rplW</name>
    <name evidence="8" type="ORF">AALO17_04490</name>
    <name evidence="9" type="ORF">BO223_06195</name>
</gene>
<dbReference type="AlphaFoldDB" id="A0A140DSF6"/>
<dbReference type="EMBL" id="CP011391">
    <property type="protein sequence ID" value="AMK53583.1"/>
    <property type="molecule type" value="Genomic_DNA"/>
</dbReference>
<dbReference type="Pfam" id="PF00276">
    <property type="entry name" value="Ribosomal_L23"/>
    <property type="match status" value="1"/>
</dbReference>
<dbReference type="Proteomes" id="UP000186758">
    <property type="component" value="Unassembled WGS sequence"/>
</dbReference>
<comment type="function">
    <text evidence="6">One of the early assembly proteins it binds 23S rRNA. One of the proteins that surrounds the polypeptide exit tunnel on the outside of the ribosome. Forms the main docking site for trigger factor binding to the ribosome.</text>
</comment>
<evidence type="ECO:0000256" key="4">
    <source>
        <dbReference type="ARBA" id="ARBA00022980"/>
    </source>
</evidence>
<dbReference type="InterPro" id="IPR012678">
    <property type="entry name" value="Ribosomal_uL23/eL15/eS24_sf"/>
</dbReference>
<keyword evidence="10" id="KW-1185">Reference proteome</keyword>
<evidence type="ECO:0000256" key="6">
    <source>
        <dbReference type="HAMAP-Rule" id="MF_01369"/>
    </source>
</evidence>
<dbReference type="InterPro" id="IPR001014">
    <property type="entry name" value="Ribosomal_uL23_CS"/>
</dbReference>
<name>A0A140DSF6_9FIRM</name>
<evidence type="ECO:0000256" key="5">
    <source>
        <dbReference type="ARBA" id="ARBA00023274"/>
    </source>
</evidence>
<reference evidence="8 10" key="1">
    <citation type="journal article" date="2016" name="Gut Pathog.">
        <title>Whole genome sequencing of "Faecalibaculum rodentium" ALO17, isolated from C57BL/6J laboratory mouse feces.</title>
        <authorList>
            <person name="Lim S."/>
            <person name="Chang D.H."/>
            <person name="Ahn S."/>
            <person name="Kim B.C."/>
        </authorList>
    </citation>
    <scope>NUCLEOTIDE SEQUENCE [LARGE SCALE GENOMIC DNA]</scope>
    <source>
        <strain evidence="8 10">Alo17</strain>
    </source>
</reference>
<dbReference type="InterPro" id="IPR012677">
    <property type="entry name" value="Nucleotide-bd_a/b_plait_sf"/>
</dbReference>
<evidence type="ECO:0000256" key="3">
    <source>
        <dbReference type="ARBA" id="ARBA00022884"/>
    </source>
</evidence>
<dbReference type="GO" id="GO:0019843">
    <property type="term" value="F:rRNA binding"/>
    <property type="evidence" value="ECO:0007669"/>
    <property type="project" value="UniProtKB-UniRule"/>
</dbReference>
<sequence length="96" mass="10760">MKDYRDIILRPVITEKSMKLMADDNKVTFKVAPTANKIEVRNAVEKLFNVKVTNVNILNTADKKKRVGRHTGVVRGFKKAVVTLAEGSSINLFGEE</sequence>
<comment type="similarity">
    <text evidence="1 6 7">Belongs to the universal ribosomal protein uL23 family.</text>
</comment>
<dbReference type="NCBIfam" id="NF004359">
    <property type="entry name" value="PRK05738.1-3"/>
    <property type="match status" value="1"/>
</dbReference>
<dbReference type="STRING" id="1702221.AALO17_04490"/>